<evidence type="ECO:0000313" key="9">
    <source>
        <dbReference type="EMBL" id="ANX03706.1"/>
    </source>
</evidence>
<evidence type="ECO:0000259" key="8">
    <source>
        <dbReference type="PROSITE" id="PS50880"/>
    </source>
</evidence>
<dbReference type="InterPro" id="IPR000093">
    <property type="entry name" value="DNA_Rcmb_RecR"/>
</dbReference>
<dbReference type="InterPro" id="IPR006171">
    <property type="entry name" value="TOPRIM_dom"/>
</dbReference>
<sequence>MAQGLIEALTQALQRLPGVGPKSARRMAFHLLVRDRDGGRRLGQVLLEAMERIGRCSQCRNLTEQDICAVCSSPRRDHSLLCVVESPADVQAIDQASGFQGLYYVLHGHLSPLDGIGPEELELDRLTARLGSGEVHELILATNPTVEGEATAHYIAELARERGIRSTRIAHGVPMGGDLEFVDGGTLRQALLGRRDYGA</sequence>
<comment type="similarity">
    <text evidence="7">Belongs to the RecR family.</text>
</comment>
<evidence type="ECO:0000256" key="6">
    <source>
        <dbReference type="ARBA" id="ARBA00023204"/>
    </source>
</evidence>
<dbReference type="Gene3D" id="3.30.60.80">
    <property type="match status" value="1"/>
</dbReference>
<dbReference type="Proteomes" id="UP000092952">
    <property type="component" value="Chromosome"/>
</dbReference>
<keyword evidence="3 7" id="KW-0863">Zinc-finger</keyword>
<evidence type="ECO:0000256" key="7">
    <source>
        <dbReference type="HAMAP-Rule" id="MF_00017"/>
    </source>
</evidence>
<dbReference type="KEGG" id="gbi:PG2T_05530"/>
<dbReference type="Pfam" id="PF21175">
    <property type="entry name" value="RecR_C"/>
    <property type="match status" value="1"/>
</dbReference>
<organism evidence="9 10">
    <name type="scientific">Immundisolibacter cernigliae</name>
    <dbReference type="NCBI Taxonomy" id="1810504"/>
    <lineage>
        <taxon>Bacteria</taxon>
        <taxon>Pseudomonadati</taxon>
        <taxon>Pseudomonadota</taxon>
        <taxon>Gammaproteobacteria</taxon>
        <taxon>Immundisolibacterales</taxon>
        <taxon>Immundisolibacteraceae</taxon>
        <taxon>Immundisolibacter</taxon>
    </lineage>
</organism>
<keyword evidence="1 7" id="KW-0479">Metal-binding</keyword>
<dbReference type="Pfam" id="PF13662">
    <property type="entry name" value="Toprim_4"/>
    <property type="match status" value="1"/>
</dbReference>
<protein>
    <recommendedName>
        <fullName evidence="7">Recombination protein RecR</fullName>
    </recommendedName>
</protein>
<dbReference type="FunCoup" id="A0A1B1YSD2">
    <property type="interactions" value="257"/>
</dbReference>
<feature type="zinc finger region" description="C4-type" evidence="7">
    <location>
        <begin position="56"/>
        <end position="71"/>
    </location>
</feature>
<dbReference type="InterPro" id="IPR023627">
    <property type="entry name" value="Rcmb_RecR"/>
</dbReference>
<dbReference type="InterPro" id="IPR034137">
    <property type="entry name" value="TOPRIM_RecR"/>
</dbReference>
<dbReference type="PANTHER" id="PTHR30446">
    <property type="entry name" value="RECOMBINATION PROTEIN RECR"/>
    <property type="match status" value="1"/>
</dbReference>
<dbReference type="SUPFAM" id="SSF111304">
    <property type="entry name" value="Recombination protein RecR"/>
    <property type="match status" value="1"/>
</dbReference>
<reference evidence="10" key="1">
    <citation type="submission" date="2016-03" db="EMBL/GenBank/DDBJ databases">
        <title>Complete genome sequence of Solimmundus cernigliae, representing a novel lineage of polycyclic aromatic hydrocarbon degraders within the Gammaproteobacteria.</title>
        <authorList>
            <person name="Singleton D.R."/>
            <person name="Dickey A.N."/>
            <person name="Scholl E.H."/>
            <person name="Wright F.A."/>
            <person name="Aitken M.D."/>
        </authorList>
    </citation>
    <scope>NUCLEOTIDE SEQUENCE [LARGE SCALE GENOMIC DNA]</scope>
    <source>
        <strain evidence="10">TR3.2</strain>
    </source>
</reference>
<evidence type="ECO:0000256" key="4">
    <source>
        <dbReference type="ARBA" id="ARBA00022833"/>
    </source>
</evidence>
<comment type="function">
    <text evidence="7">May play a role in DNA repair. It seems to be involved in an RecBC-independent recombinational process of DNA repair. It may act with RecF and RecO.</text>
</comment>
<dbReference type="GO" id="GO:0006310">
    <property type="term" value="P:DNA recombination"/>
    <property type="evidence" value="ECO:0007669"/>
    <property type="project" value="UniProtKB-UniRule"/>
</dbReference>
<dbReference type="SMART" id="SM00493">
    <property type="entry name" value="TOPRIM"/>
    <property type="match status" value="1"/>
</dbReference>
<evidence type="ECO:0000256" key="3">
    <source>
        <dbReference type="ARBA" id="ARBA00022771"/>
    </source>
</evidence>
<dbReference type="RefSeq" id="WP_068803289.1">
    <property type="nucleotide sequence ID" value="NZ_CP014671.1"/>
</dbReference>
<evidence type="ECO:0000313" key="10">
    <source>
        <dbReference type="Proteomes" id="UP000092952"/>
    </source>
</evidence>
<proteinExistence type="inferred from homology"/>
<dbReference type="InParanoid" id="A0A1B1YSD2"/>
<dbReference type="OrthoDB" id="9802672at2"/>
<dbReference type="PROSITE" id="PS50880">
    <property type="entry name" value="TOPRIM"/>
    <property type="match status" value="1"/>
</dbReference>
<dbReference type="Pfam" id="PF21176">
    <property type="entry name" value="RecR_HhH"/>
    <property type="match status" value="1"/>
</dbReference>
<dbReference type="HAMAP" id="MF_00017">
    <property type="entry name" value="RecR"/>
    <property type="match status" value="1"/>
</dbReference>
<evidence type="ECO:0000256" key="1">
    <source>
        <dbReference type="ARBA" id="ARBA00022723"/>
    </source>
</evidence>
<dbReference type="Gene3D" id="3.40.1360.10">
    <property type="match status" value="1"/>
</dbReference>
<dbReference type="GO" id="GO:0006281">
    <property type="term" value="P:DNA repair"/>
    <property type="evidence" value="ECO:0007669"/>
    <property type="project" value="UniProtKB-UniRule"/>
</dbReference>
<evidence type="ECO:0000256" key="5">
    <source>
        <dbReference type="ARBA" id="ARBA00023172"/>
    </source>
</evidence>
<dbReference type="GO" id="GO:0003677">
    <property type="term" value="F:DNA binding"/>
    <property type="evidence" value="ECO:0007669"/>
    <property type="project" value="UniProtKB-UniRule"/>
</dbReference>
<dbReference type="PANTHER" id="PTHR30446:SF0">
    <property type="entry name" value="RECOMBINATION PROTEIN RECR"/>
    <property type="match status" value="1"/>
</dbReference>
<gene>
    <name evidence="7 9" type="primary">recR</name>
    <name evidence="9" type="ORF">PG2T_05530</name>
</gene>
<dbReference type="CDD" id="cd01025">
    <property type="entry name" value="TOPRIM_recR"/>
    <property type="match status" value="1"/>
</dbReference>
<keyword evidence="6 7" id="KW-0234">DNA repair</keyword>
<accession>A0A1B1YSD2</accession>
<dbReference type="EMBL" id="CP014671">
    <property type="protein sequence ID" value="ANX03706.1"/>
    <property type="molecule type" value="Genomic_DNA"/>
</dbReference>
<dbReference type="FunFam" id="3.40.1360.10:FF:000001">
    <property type="entry name" value="Recombination protein RecR"/>
    <property type="match status" value="1"/>
</dbReference>
<keyword evidence="5 7" id="KW-0233">DNA recombination</keyword>
<dbReference type="Gene3D" id="1.10.8.420">
    <property type="entry name" value="RecR Domain 1"/>
    <property type="match status" value="1"/>
</dbReference>
<keyword evidence="2 7" id="KW-0227">DNA damage</keyword>
<dbReference type="GO" id="GO:0008270">
    <property type="term" value="F:zinc ion binding"/>
    <property type="evidence" value="ECO:0007669"/>
    <property type="project" value="UniProtKB-KW"/>
</dbReference>
<dbReference type="AlphaFoldDB" id="A0A1B1YSD2"/>
<evidence type="ECO:0000256" key="2">
    <source>
        <dbReference type="ARBA" id="ARBA00022763"/>
    </source>
</evidence>
<keyword evidence="10" id="KW-1185">Reference proteome</keyword>
<dbReference type="PROSITE" id="PS01300">
    <property type="entry name" value="RECR"/>
    <property type="match status" value="1"/>
</dbReference>
<name>A0A1B1YSD2_9GAMM</name>
<dbReference type="Gene3D" id="6.10.250.240">
    <property type="match status" value="1"/>
</dbReference>
<feature type="domain" description="Toprim" evidence="8">
    <location>
        <begin position="79"/>
        <end position="174"/>
    </location>
</feature>
<dbReference type="InterPro" id="IPR015967">
    <property type="entry name" value="Rcmb_RecR_Znf"/>
</dbReference>
<dbReference type="STRING" id="1810504.PG2T_05530"/>
<dbReference type="Pfam" id="PF02132">
    <property type="entry name" value="RecR_ZnF"/>
    <property type="match status" value="1"/>
</dbReference>
<dbReference type="NCBIfam" id="TIGR00615">
    <property type="entry name" value="recR"/>
    <property type="match status" value="1"/>
</dbReference>
<keyword evidence="4 7" id="KW-0862">Zinc</keyword>